<dbReference type="Proteomes" id="UP000238937">
    <property type="component" value="Unassembled WGS sequence"/>
</dbReference>
<dbReference type="AlphaFoldDB" id="A0A2T1G2W5"/>
<reference evidence="1 2" key="1">
    <citation type="submission" date="2018-03" db="EMBL/GenBank/DDBJ databases">
        <title>The ancient ancestry and fast evolution of plastids.</title>
        <authorList>
            <person name="Moore K.R."/>
            <person name="Magnabosco C."/>
            <person name="Momper L."/>
            <person name="Gold D.A."/>
            <person name="Bosak T."/>
            <person name="Fournier G.P."/>
        </authorList>
    </citation>
    <scope>NUCLEOTIDE SEQUENCE [LARGE SCALE GENOMIC DNA]</scope>
    <source>
        <strain evidence="1 2">CCALA 037</strain>
    </source>
</reference>
<organism evidence="1 2">
    <name type="scientific">Chamaesiphon polymorphus CCALA 037</name>
    <dbReference type="NCBI Taxonomy" id="2107692"/>
    <lineage>
        <taxon>Bacteria</taxon>
        <taxon>Bacillati</taxon>
        <taxon>Cyanobacteriota</taxon>
        <taxon>Cyanophyceae</taxon>
        <taxon>Gomontiellales</taxon>
        <taxon>Chamaesiphonaceae</taxon>
        <taxon>Chamaesiphon</taxon>
    </lineage>
</organism>
<evidence type="ECO:0008006" key="3">
    <source>
        <dbReference type="Google" id="ProtNLM"/>
    </source>
</evidence>
<dbReference type="EMBL" id="PVWO01000354">
    <property type="protein sequence ID" value="PSB51582.1"/>
    <property type="molecule type" value="Genomic_DNA"/>
</dbReference>
<sequence length="203" mass="23199">HYPSIAPIALSHTDGNLSTYRYSDRQRVVRHDYRRDKSIYPQYFDLQSRAWVNGAGELAWQPYGLARLSPYPGAVNIVLLVEGQKCVEIAHSRHIPAVCLEAGDYSYGTIEVKLEQIERKLKPMLLAILPDNDTAGYIRATEIDRIAKRIGLPTLMLAPLRIEPQLKLKGDIEQMPNLNDRTLIQIVKDNLKENKTWKIQPKI</sequence>
<comment type="caution">
    <text evidence="1">The sequence shown here is derived from an EMBL/GenBank/DDBJ whole genome shotgun (WGS) entry which is preliminary data.</text>
</comment>
<name>A0A2T1G2W5_9CYAN</name>
<keyword evidence="2" id="KW-1185">Reference proteome</keyword>
<evidence type="ECO:0000313" key="1">
    <source>
        <dbReference type="EMBL" id="PSB51582.1"/>
    </source>
</evidence>
<gene>
    <name evidence="1" type="ORF">C7B77_21465</name>
</gene>
<protein>
    <recommendedName>
        <fullName evidence="3">Toprim domain-containing protein</fullName>
    </recommendedName>
</protein>
<feature type="non-terminal residue" evidence="1">
    <location>
        <position position="1"/>
    </location>
</feature>
<dbReference type="RefSeq" id="WP_106309643.1">
    <property type="nucleotide sequence ID" value="NZ_PVWO01000354.1"/>
</dbReference>
<proteinExistence type="predicted"/>
<accession>A0A2T1G2W5</accession>
<evidence type="ECO:0000313" key="2">
    <source>
        <dbReference type="Proteomes" id="UP000238937"/>
    </source>
</evidence>